<protein>
    <recommendedName>
        <fullName evidence="1">DUF4166 domain-containing protein</fullName>
    </recommendedName>
</protein>
<dbReference type="EMBL" id="QDKQ01000064">
    <property type="protein sequence ID" value="PVM84610.1"/>
    <property type="molecule type" value="Genomic_DNA"/>
</dbReference>
<gene>
    <name evidence="2" type="ORF">DDF67_19010</name>
</gene>
<reference evidence="2 3" key="1">
    <citation type="submission" date="2018-04" db="EMBL/GenBank/DDBJ databases">
        <title>The genome sequence of Caulobacter sp. 744.</title>
        <authorList>
            <person name="Gao J."/>
            <person name="Sun J."/>
        </authorList>
    </citation>
    <scope>NUCLEOTIDE SEQUENCE [LARGE SCALE GENOMIC DNA]</scope>
    <source>
        <strain evidence="2 3">774</strain>
    </source>
</reference>
<evidence type="ECO:0000313" key="3">
    <source>
        <dbReference type="Proteomes" id="UP000245073"/>
    </source>
</evidence>
<dbReference type="AlphaFoldDB" id="A0A2T9JLP4"/>
<evidence type="ECO:0000259" key="1">
    <source>
        <dbReference type="Pfam" id="PF13761"/>
    </source>
</evidence>
<proteinExistence type="predicted"/>
<feature type="domain" description="DUF4166" evidence="1">
    <location>
        <begin position="21"/>
        <end position="178"/>
    </location>
</feature>
<evidence type="ECO:0000313" key="2">
    <source>
        <dbReference type="EMBL" id="PVM84610.1"/>
    </source>
</evidence>
<dbReference type="Proteomes" id="UP000245073">
    <property type="component" value="Unassembled WGS sequence"/>
</dbReference>
<sequence>MSIHDPGGVFPRALGKAFADLPQAVRAAHHGATPVALHGHARARGDGGPAVMVRQLQSLPAPGVHATAVFITPLPGGGEAWSRRFGGRAFASHVHPALGDPFAFEETVGLLTFRFHASPRADGFSWNFESWRLGRLPLPTAWAPRTRARIFARDGLYRFRVLVAHPWLGVIFGYAGRLESRP</sequence>
<comment type="caution">
    <text evidence="2">The sequence shown here is derived from an EMBL/GenBank/DDBJ whole genome shotgun (WGS) entry which is preliminary data.</text>
</comment>
<dbReference type="InterPro" id="IPR025311">
    <property type="entry name" value="DUF4166"/>
</dbReference>
<name>A0A2T9JLP4_9CAUL</name>
<keyword evidence="3" id="KW-1185">Reference proteome</keyword>
<dbReference type="Pfam" id="PF13761">
    <property type="entry name" value="DUF4166"/>
    <property type="match status" value="1"/>
</dbReference>
<dbReference type="RefSeq" id="WP_109102410.1">
    <property type="nucleotide sequence ID" value="NZ_QDKQ01000064.1"/>
</dbReference>
<organism evidence="2 3">
    <name type="scientific">Caulobacter endophyticus</name>
    <dbReference type="NCBI Taxonomy" id="2172652"/>
    <lineage>
        <taxon>Bacteria</taxon>
        <taxon>Pseudomonadati</taxon>
        <taxon>Pseudomonadota</taxon>
        <taxon>Alphaproteobacteria</taxon>
        <taxon>Caulobacterales</taxon>
        <taxon>Caulobacteraceae</taxon>
        <taxon>Caulobacter</taxon>
    </lineage>
</organism>
<dbReference type="OrthoDB" id="528778at2"/>
<accession>A0A2T9JLP4</accession>